<evidence type="ECO:0000313" key="3">
    <source>
        <dbReference type="EMBL" id="MBI3013571.1"/>
    </source>
</evidence>
<evidence type="ECO:0000256" key="2">
    <source>
        <dbReference type="SAM" id="MobiDB-lite"/>
    </source>
</evidence>
<name>A0A932M027_UNCTE</name>
<organism evidence="3 4">
    <name type="scientific">Tectimicrobiota bacterium</name>
    <dbReference type="NCBI Taxonomy" id="2528274"/>
    <lineage>
        <taxon>Bacteria</taxon>
        <taxon>Pseudomonadati</taxon>
        <taxon>Nitrospinota/Tectimicrobiota group</taxon>
        <taxon>Candidatus Tectimicrobiota</taxon>
    </lineage>
</organism>
<gene>
    <name evidence="3" type="ORF">HYY65_00570</name>
</gene>
<sequence length="140" mass="16460">MVGKLFNPNAPKKSTNLSVNSDLLRQARENRINLSQTLEQRLAELLLEEKRRRWREENREAIEAYNQRIGTRGVFSDGLRRFWWHSSMSTEIRTRRRTGRFDHPTARRRALKGADNLPAERLPKRPSAGELSKEEVHVSR</sequence>
<feature type="compositionally biased region" description="Basic and acidic residues" evidence="2">
    <location>
        <begin position="131"/>
        <end position="140"/>
    </location>
</feature>
<dbReference type="Pfam" id="PF07362">
    <property type="entry name" value="CcdA"/>
    <property type="match status" value="1"/>
</dbReference>
<evidence type="ECO:0000313" key="4">
    <source>
        <dbReference type="Proteomes" id="UP000741360"/>
    </source>
</evidence>
<dbReference type="InterPro" id="IPR009956">
    <property type="entry name" value="Post-segregation_anti-tox_CcdA"/>
</dbReference>
<comment type="caution">
    <text evidence="3">The sequence shown here is derived from an EMBL/GenBank/DDBJ whole genome shotgun (WGS) entry which is preliminary data.</text>
</comment>
<proteinExistence type="predicted"/>
<dbReference type="Proteomes" id="UP000741360">
    <property type="component" value="Unassembled WGS sequence"/>
</dbReference>
<keyword evidence="1" id="KW-1277">Toxin-antitoxin system</keyword>
<dbReference type="AlphaFoldDB" id="A0A932M027"/>
<protein>
    <submittedName>
        <fullName evidence="3">Type II toxin-antitoxin system CcdA family antitoxin</fullName>
    </submittedName>
</protein>
<feature type="region of interest" description="Disordered" evidence="2">
    <location>
        <begin position="94"/>
        <end position="140"/>
    </location>
</feature>
<dbReference type="EMBL" id="JACPSX010000008">
    <property type="protein sequence ID" value="MBI3013571.1"/>
    <property type="molecule type" value="Genomic_DNA"/>
</dbReference>
<reference evidence="3" key="1">
    <citation type="submission" date="2020-07" db="EMBL/GenBank/DDBJ databases">
        <title>Huge and variable diversity of episymbiotic CPR bacteria and DPANN archaea in groundwater ecosystems.</title>
        <authorList>
            <person name="He C.Y."/>
            <person name="Keren R."/>
            <person name="Whittaker M."/>
            <person name="Farag I.F."/>
            <person name="Doudna J."/>
            <person name="Cate J.H.D."/>
            <person name="Banfield J.F."/>
        </authorList>
    </citation>
    <scope>NUCLEOTIDE SEQUENCE</scope>
    <source>
        <strain evidence="3">NC_groundwater_717_Ag_S-0.2um_59_8</strain>
    </source>
</reference>
<accession>A0A932M027</accession>
<evidence type="ECO:0000256" key="1">
    <source>
        <dbReference type="ARBA" id="ARBA00022649"/>
    </source>
</evidence>